<accession>A0A1R1MMS0</accession>
<dbReference type="EC" id="3.5.4.19" evidence="11"/>
<dbReference type="InterPro" id="IPR038019">
    <property type="entry name" value="PRib_AMP_CycHydrolase_sf"/>
</dbReference>
<dbReference type="Gene3D" id="3.10.20.810">
    <property type="entry name" value="Phosphoribosyl-AMP cyclohydrolase"/>
    <property type="match status" value="1"/>
</dbReference>
<dbReference type="PANTHER" id="PTHR42945">
    <property type="entry name" value="HISTIDINE BIOSYNTHESIS BIFUNCTIONAL PROTEIN"/>
    <property type="match status" value="1"/>
</dbReference>
<comment type="similarity">
    <text evidence="6">In the N-terminal section; belongs to the PRA-CH family.</text>
</comment>
<feature type="binding site" evidence="11">
    <location>
        <position position="85"/>
    </location>
    <ligand>
        <name>Mg(2+)</name>
        <dbReference type="ChEBI" id="CHEBI:18420"/>
    </ligand>
</feature>
<evidence type="ECO:0000313" key="14">
    <source>
        <dbReference type="Proteomes" id="UP000187408"/>
    </source>
</evidence>
<keyword evidence="11" id="KW-0460">Magnesium</keyword>
<comment type="caution">
    <text evidence="13">The sequence shown here is derived from an EMBL/GenBank/DDBJ whole genome shotgun (WGS) entry which is preliminary data.</text>
</comment>
<feature type="binding site" evidence="11">
    <location>
        <position position="98"/>
    </location>
    <ligand>
        <name>Zn(2+)</name>
        <dbReference type="ChEBI" id="CHEBI:29105"/>
        <note>ligand shared between dimeric partners</note>
    </ligand>
</feature>
<keyword evidence="11" id="KW-0862">Zinc</keyword>
<keyword evidence="8 11" id="KW-0028">Amino-acid biosynthesis</keyword>
<dbReference type="InterPro" id="IPR026660">
    <property type="entry name" value="PRA-CH"/>
</dbReference>
<dbReference type="HAMAP" id="MF_01021">
    <property type="entry name" value="HisI"/>
    <property type="match status" value="1"/>
</dbReference>
<evidence type="ECO:0000256" key="5">
    <source>
        <dbReference type="ARBA" id="ARBA00007731"/>
    </source>
</evidence>
<dbReference type="GO" id="GO:0008270">
    <property type="term" value="F:zinc ion binding"/>
    <property type="evidence" value="ECO:0007669"/>
    <property type="project" value="UniProtKB-UniRule"/>
</dbReference>
<dbReference type="GO" id="GO:0004636">
    <property type="term" value="F:phosphoribosyl-ATP diphosphatase activity"/>
    <property type="evidence" value="ECO:0007669"/>
    <property type="project" value="UniProtKB-EC"/>
</dbReference>
<evidence type="ECO:0000259" key="12">
    <source>
        <dbReference type="Pfam" id="PF01502"/>
    </source>
</evidence>
<dbReference type="EMBL" id="MOEN01000004">
    <property type="protein sequence ID" value="OMH41122.1"/>
    <property type="molecule type" value="Genomic_DNA"/>
</dbReference>
<comment type="subunit">
    <text evidence="11">Homodimer.</text>
</comment>
<comment type="subcellular location">
    <subcellularLocation>
        <location evidence="11">Cytoplasm</location>
    </subcellularLocation>
</comment>
<keyword evidence="7 11" id="KW-0963">Cytoplasm</keyword>
<comment type="pathway">
    <text evidence="4">Amino-acid biosynthesis; L-histidine biosynthesis; L-histidine from 5-phospho-alpha-D-ribose 1-diphosphate: step 2/9.</text>
</comment>
<keyword evidence="11" id="KW-0479">Metal-binding</keyword>
<dbReference type="PANTHER" id="PTHR42945:SF1">
    <property type="entry name" value="HISTIDINE BIOSYNTHESIS BIFUNCTIONAL PROTEIN HIS7"/>
    <property type="match status" value="1"/>
</dbReference>
<dbReference type="Pfam" id="PF01502">
    <property type="entry name" value="PRA-CH"/>
    <property type="match status" value="1"/>
</dbReference>
<feature type="binding site" evidence="11">
    <location>
        <position position="83"/>
    </location>
    <ligand>
        <name>Mg(2+)</name>
        <dbReference type="ChEBI" id="CHEBI:18420"/>
    </ligand>
</feature>
<comment type="pathway">
    <text evidence="3 11">Amino-acid biosynthesis; L-histidine biosynthesis; L-histidine from 5-phospho-alpha-D-ribose 1-diphosphate: step 3/9.</text>
</comment>
<evidence type="ECO:0000256" key="7">
    <source>
        <dbReference type="ARBA" id="ARBA00022490"/>
    </source>
</evidence>
<dbReference type="GO" id="GO:0005737">
    <property type="term" value="C:cytoplasm"/>
    <property type="evidence" value="ECO:0007669"/>
    <property type="project" value="UniProtKB-SubCell"/>
</dbReference>
<evidence type="ECO:0000256" key="3">
    <source>
        <dbReference type="ARBA" id="ARBA00005169"/>
    </source>
</evidence>
<proteinExistence type="inferred from homology"/>
<evidence type="ECO:0000256" key="1">
    <source>
        <dbReference type="ARBA" id="ARBA00000024"/>
    </source>
</evidence>
<comment type="similarity">
    <text evidence="5">In the C-terminal section; belongs to the PRA-PH family.</text>
</comment>
<evidence type="ECO:0000256" key="8">
    <source>
        <dbReference type="ARBA" id="ARBA00022605"/>
    </source>
</evidence>
<keyword evidence="14" id="KW-1185">Reference proteome</keyword>
<feature type="binding site" evidence="11">
    <location>
        <position position="81"/>
    </location>
    <ligand>
        <name>Mg(2+)</name>
        <dbReference type="ChEBI" id="CHEBI:18420"/>
    </ligand>
</feature>
<dbReference type="GO" id="GO:0004635">
    <property type="term" value="F:phosphoribosyl-AMP cyclohydrolase activity"/>
    <property type="evidence" value="ECO:0007669"/>
    <property type="project" value="UniProtKB-UniRule"/>
</dbReference>
<evidence type="ECO:0000313" key="13">
    <source>
        <dbReference type="EMBL" id="OMH41122.1"/>
    </source>
</evidence>
<feature type="binding site" evidence="11">
    <location>
        <position position="82"/>
    </location>
    <ligand>
        <name>Zn(2+)</name>
        <dbReference type="ChEBI" id="CHEBI:29105"/>
        <note>ligand shared between dimeric partners</note>
    </ligand>
</feature>
<evidence type="ECO:0000256" key="11">
    <source>
        <dbReference type="HAMAP-Rule" id="MF_01021"/>
    </source>
</evidence>
<dbReference type="Proteomes" id="UP000187408">
    <property type="component" value="Unassembled WGS sequence"/>
</dbReference>
<sequence length="119" mass="13510">MKVDRGLLEKINFDKGNGLVPVVVQDVETRDVLMVAYANREAVEKTVETGYAHYFSRSRNELWMKGKTSGYIQKVKKILIDCDEDTLLYLVEQTGVACHTGNWSCFYRTLAEGDGNEIL</sequence>
<name>A0A1R1MMS0_9BACT</name>
<evidence type="ECO:0000256" key="4">
    <source>
        <dbReference type="ARBA" id="ARBA00005204"/>
    </source>
</evidence>
<comment type="function">
    <text evidence="11">Catalyzes the hydrolysis of the adenine ring of phosphoribosyl-AMP.</text>
</comment>
<evidence type="ECO:0000256" key="2">
    <source>
        <dbReference type="ARBA" id="ARBA00001460"/>
    </source>
</evidence>
<dbReference type="GO" id="GO:0000287">
    <property type="term" value="F:magnesium ion binding"/>
    <property type="evidence" value="ECO:0007669"/>
    <property type="project" value="UniProtKB-UniRule"/>
</dbReference>
<evidence type="ECO:0000256" key="10">
    <source>
        <dbReference type="ARBA" id="ARBA00023102"/>
    </source>
</evidence>
<comment type="cofactor">
    <cofactor evidence="11">
        <name>Mg(2+)</name>
        <dbReference type="ChEBI" id="CHEBI:18420"/>
    </cofactor>
    <text evidence="11">Binds 1 Mg(2+) ion per subunit.</text>
</comment>
<comment type="similarity">
    <text evidence="11">Belongs to the PRA-CH family.</text>
</comment>
<dbReference type="SUPFAM" id="SSF141734">
    <property type="entry name" value="HisI-like"/>
    <property type="match status" value="1"/>
</dbReference>
<comment type="cofactor">
    <cofactor evidence="11">
        <name>Zn(2+)</name>
        <dbReference type="ChEBI" id="CHEBI:29105"/>
    </cofactor>
    <text evidence="11">Binds 1 zinc ion per subunit.</text>
</comment>
<dbReference type="AlphaFoldDB" id="A0A1R1MMS0"/>
<dbReference type="GO" id="GO:0000105">
    <property type="term" value="P:L-histidine biosynthetic process"/>
    <property type="evidence" value="ECO:0007669"/>
    <property type="project" value="UniProtKB-UniRule"/>
</dbReference>
<reference evidence="13 14" key="1">
    <citation type="submission" date="2016-10" db="EMBL/GenBank/DDBJ databases">
        <title>Genome sequence of a sulfur-reducing bacterium Desulfurobacterium indicum K6013.</title>
        <authorList>
            <person name="Cao J."/>
            <person name="Shao Z."/>
            <person name="Alain K."/>
            <person name="Jebbar M."/>
        </authorList>
    </citation>
    <scope>NUCLEOTIDE SEQUENCE [LARGE SCALE GENOMIC DNA]</scope>
    <source>
        <strain evidence="13 14">K6013</strain>
    </source>
</reference>
<dbReference type="UniPathway" id="UPA00031">
    <property type="reaction ID" value="UER00008"/>
</dbReference>
<evidence type="ECO:0000256" key="6">
    <source>
        <dbReference type="ARBA" id="ARBA00008299"/>
    </source>
</evidence>
<feature type="binding site" evidence="11">
    <location>
        <position position="105"/>
    </location>
    <ligand>
        <name>Zn(2+)</name>
        <dbReference type="ChEBI" id="CHEBI:29105"/>
        <note>ligand shared between dimeric partners</note>
    </ligand>
</feature>
<keyword evidence="9 11" id="KW-0378">Hydrolase</keyword>
<dbReference type="NCBIfam" id="NF000768">
    <property type="entry name" value="PRK00051.1"/>
    <property type="match status" value="1"/>
</dbReference>
<feature type="domain" description="Phosphoribosyl-AMP cyclohydrolase" evidence="12">
    <location>
        <begin position="34"/>
        <end position="107"/>
    </location>
</feature>
<comment type="catalytic activity">
    <reaction evidence="1 11">
        <text>1-(5-phospho-beta-D-ribosyl)-5'-AMP + H2O = 1-(5-phospho-beta-D-ribosyl)-5-[(5-phospho-beta-D-ribosylamino)methylideneamino]imidazole-4-carboxamide</text>
        <dbReference type="Rhea" id="RHEA:20049"/>
        <dbReference type="ChEBI" id="CHEBI:15377"/>
        <dbReference type="ChEBI" id="CHEBI:58435"/>
        <dbReference type="ChEBI" id="CHEBI:59457"/>
        <dbReference type="EC" id="3.5.4.19"/>
    </reaction>
</comment>
<dbReference type="FunFam" id="3.10.20.810:FF:000001">
    <property type="entry name" value="Histidine biosynthesis bifunctional protein HisIE"/>
    <property type="match status" value="1"/>
</dbReference>
<protein>
    <recommendedName>
        <fullName evidence="11">Phosphoribosyl-AMP cyclohydrolase</fullName>
        <shortName evidence="11">PRA-CH</shortName>
        <ecNumber evidence="11">3.5.4.19</ecNumber>
    </recommendedName>
</protein>
<dbReference type="STRING" id="1914305.BLW93_01990"/>
<gene>
    <name evidence="11" type="primary">hisI</name>
    <name evidence="13" type="ORF">BLW93_01990</name>
</gene>
<organism evidence="13 14">
    <name type="scientific">Desulfurobacterium indicum</name>
    <dbReference type="NCBI Taxonomy" id="1914305"/>
    <lineage>
        <taxon>Bacteria</taxon>
        <taxon>Pseudomonadati</taxon>
        <taxon>Aquificota</taxon>
        <taxon>Aquificia</taxon>
        <taxon>Desulfurobacteriales</taxon>
        <taxon>Desulfurobacteriaceae</taxon>
        <taxon>Desulfurobacterium</taxon>
    </lineage>
</organism>
<comment type="catalytic activity">
    <reaction evidence="2">
        <text>1-(5-phospho-beta-D-ribosyl)-ATP + H2O = 1-(5-phospho-beta-D-ribosyl)-5'-AMP + diphosphate + H(+)</text>
        <dbReference type="Rhea" id="RHEA:22828"/>
        <dbReference type="ChEBI" id="CHEBI:15377"/>
        <dbReference type="ChEBI" id="CHEBI:15378"/>
        <dbReference type="ChEBI" id="CHEBI:33019"/>
        <dbReference type="ChEBI" id="CHEBI:59457"/>
        <dbReference type="ChEBI" id="CHEBI:73183"/>
        <dbReference type="EC" id="3.6.1.31"/>
    </reaction>
</comment>
<evidence type="ECO:0000256" key="9">
    <source>
        <dbReference type="ARBA" id="ARBA00022801"/>
    </source>
</evidence>
<keyword evidence="10 11" id="KW-0368">Histidine biosynthesis</keyword>
<dbReference type="InterPro" id="IPR002496">
    <property type="entry name" value="PRib_AMP_CycHydrolase_dom"/>
</dbReference>